<protein>
    <recommendedName>
        <fullName evidence="9">Aminodeoxychorismate lyase</fullName>
        <ecNumber evidence="6">4.1.3.38</ecNumber>
    </recommendedName>
    <alternativeName>
        <fullName evidence="10">4-amino-4-deoxychorismate lyase</fullName>
    </alternativeName>
</protein>
<dbReference type="GO" id="GO:0046656">
    <property type="term" value="P:folic acid biosynthetic process"/>
    <property type="evidence" value="ECO:0007669"/>
    <property type="project" value="UniProtKB-KW"/>
</dbReference>
<dbReference type="EC" id="4.1.3.38" evidence="6"/>
<evidence type="ECO:0000256" key="4">
    <source>
        <dbReference type="ARBA" id="ARBA00022909"/>
    </source>
</evidence>
<keyword evidence="3 12" id="KW-0663">Pyridoxal phosphate</keyword>
<dbReference type="CDD" id="cd01558">
    <property type="entry name" value="D-AAT_like"/>
    <property type="match status" value="1"/>
</dbReference>
<evidence type="ECO:0000256" key="8">
    <source>
        <dbReference type="ARBA" id="ARBA00054027"/>
    </source>
</evidence>
<comment type="similarity">
    <text evidence="2 11">Belongs to the class-IV pyridoxal-phosphate-dependent aminotransferase family.</text>
</comment>
<dbReference type="GO" id="GO:0008483">
    <property type="term" value="F:transaminase activity"/>
    <property type="evidence" value="ECO:0007669"/>
    <property type="project" value="UniProtKB-KW"/>
</dbReference>
<comment type="caution">
    <text evidence="13">The sequence shown here is derived from an EMBL/GenBank/DDBJ whole genome shotgun (WGS) entry which is preliminary data.</text>
</comment>
<dbReference type="FunFam" id="3.20.10.10:FF:000002">
    <property type="entry name" value="D-alanine aminotransferase"/>
    <property type="match status" value="1"/>
</dbReference>
<evidence type="ECO:0000313" key="13">
    <source>
        <dbReference type="EMBL" id="KTC98069.1"/>
    </source>
</evidence>
<dbReference type="OrthoDB" id="21319at2"/>
<reference evidence="13 14" key="1">
    <citation type="submission" date="2015-11" db="EMBL/GenBank/DDBJ databases">
        <title>Genomic analysis of 38 Legionella species identifies large and diverse effector repertoires.</title>
        <authorList>
            <person name="Burstein D."/>
            <person name="Amaro F."/>
            <person name="Zusman T."/>
            <person name="Lifshitz Z."/>
            <person name="Cohen O."/>
            <person name="Gilbert J.A."/>
            <person name="Pupko T."/>
            <person name="Shuman H.A."/>
            <person name="Segal G."/>
        </authorList>
    </citation>
    <scope>NUCLEOTIDE SEQUENCE [LARGE SCALE GENOMIC DNA]</scope>
    <source>
        <strain evidence="13 14">SE-32A-C8</strain>
    </source>
</reference>
<keyword evidence="4" id="KW-0289">Folate biosynthesis</keyword>
<dbReference type="AlphaFoldDB" id="A0A0W0TRQ6"/>
<evidence type="ECO:0000256" key="12">
    <source>
        <dbReference type="RuleBase" id="RU004516"/>
    </source>
</evidence>
<gene>
    <name evidence="13" type="primary">ala</name>
    <name evidence="13" type="ORF">Lery_1123</name>
</gene>
<dbReference type="Gene3D" id="3.30.470.10">
    <property type="match status" value="1"/>
</dbReference>
<name>A0A0W0TRQ6_LEGER</name>
<dbReference type="PANTHER" id="PTHR42743:SF10">
    <property type="entry name" value="D-ALANINE AMINOTRANSFERASE"/>
    <property type="match status" value="1"/>
</dbReference>
<evidence type="ECO:0000256" key="11">
    <source>
        <dbReference type="RuleBase" id="RU004106"/>
    </source>
</evidence>
<dbReference type="PANTHER" id="PTHR42743">
    <property type="entry name" value="AMINO-ACID AMINOTRANSFERASE"/>
    <property type="match status" value="1"/>
</dbReference>
<evidence type="ECO:0000256" key="10">
    <source>
        <dbReference type="ARBA" id="ARBA00080135"/>
    </source>
</evidence>
<comment type="cofactor">
    <cofactor evidence="1 12">
        <name>pyridoxal 5'-phosphate</name>
        <dbReference type="ChEBI" id="CHEBI:597326"/>
    </cofactor>
</comment>
<organism evidence="13 14">
    <name type="scientific">Legionella erythra</name>
    <dbReference type="NCBI Taxonomy" id="448"/>
    <lineage>
        <taxon>Bacteria</taxon>
        <taxon>Pseudomonadati</taxon>
        <taxon>Pseudomonadota</taxon>
        <taxon>Gammaproteobacteria</taxon>
        <taxon>Legionellales</taxon>
        <taxon>Legionellaceae</taxon>
        <taxon>Legionella</taxon>
    </lineage>
</organism>
<evidence type="ECO:0000256" key="2">
    <source>
        <dbReference type="ARBA" id="ARBA00009320"/>
    </source>
</evidence>
<keyword evidence="13" id="KW-0808">Transferase</keyword>
<dbReference type="Gene3D" id="3.20.10.10">
    <property type="entry name" value="D-amino Acid Aminotransferase, subunit A, domain 2"/>
    <property type="match status" value="1"/>
</dbReference>
<evidence type="ECO:0000256" key="7">
    <source>
        <dbReference type="ARBA" id="ARBA00049529"/>
    </source>
</evidence>
<comment type="catalytic activity">
    <reaction evidence="7">
        <text>4-amino-4-deoxychorismate = 4-aminobenzoate + pyruvate + H(+)</text>
        <dbReference type="Rhea" id="RHEA:16201"/>
        <dbReference type="ChEBI" id="CHEBI:15361"/>
        <dbReference type="ChEBI" id="CHEBI:15378"/>
        <dbReference type="ChEBI" id="CHEBI:17836"/>
        <dbReference type="ChEBI" id="CHEBI:58406"/>
        <dbReference type="EC" id="4.1.3.38"/>
    </reaction>
</comment>
<dbReference type="InterPro" id="IPR001544">
    <property type="entry name" value="Aminotrans_IV"/>
</dbReference>
<dbReference type="RefSeq" id="WP_058526279.1">
    <property type="nucleotide sequence ID" value="NZ_CAAAHY010000002.1"/>
</dbReference>
<evidence type="ECO:0000313" key="14">
    <source>
        <dbReference type="Proteomes" id="UP000054773"/>
    </source>
</evidence>
<dbReference type="EMBL" id="LNYA01000023">
    <property type="protein sequence ID" value="KTC98069.1"/>
    <property type="molecule type" value="Genomic_DNA"/>
</dbReference>
<dbReference type="InterPro" id="IPR043132">
    <property type="entry name" value="BCAT-like_C"/>
</dbReference>
<evidence type="ECO:0000256" key="3">
    <source>
        <dbReference type="ARBA" id="ARBA00022898"/>
    </source>
</evidence>
<sequence>MSGVVYIDGQYSPAHEASLSVFDRGFLFGDAVYEVIPVYAGRLFAVEKHLLRLESSLAKARISSPTCDWIAIFEKLIHQNGGGDLQLYLHITRGNQGVRKHDIPTGLAPTVVAFTIHNAYPVFKEQQKGLKAKLVEDIRWQRCDIKTTSLLGNILVNDDAISNGYQTALLIRDGYVTEGSASNLFIVDRDGQVKTPPLNQYCLPGITRDLCLDLLSKTDLPFCEEYLPVQTVLNAREVWITSTTKELYPITQIDDTVIGDGFGGHCWRQLNERYQQLTGKAYD</sequence>
<dbReference type="Proteomes" id="UP000054773">
    <property type="component" value="Unassembled WGS sequence"/>
</dbReference>
<dbReference type="InterPro" id="IPR036038">
    <property type="entry name" value="Aminotransferase-like"/>
</dbReference>
<evidence type="ECO:0000256" key="9">
    <source>
        <dbReference type="ARBA" id="ARBA00069174"/>
    </source>
</evidence>
<dbReference type="Pfam" id="PF01063">
    <property type="entry name" value="Aminotran_4"/>
    <property type="match status" value="1"/>
</dbReference>
<evidence type="ECO:0000256" key="1">
    <source>
        <dbReference type="ARBA" id="ARBA00001933"/>
    </source>
</evidence>
<dbReference type="STRING" id="448.Lery_1123"/>
<keyword evidence="13" id="KW-0032">Aminotransferase</keyword>
<keyword evidence="14" id="KW-1185">Reference proteome</keyword>
<dbReference type="InterPro" id="IPR050571">
    <property type="entry name" value="Class-IV_PLP-Dep_Aminotrnsfr"/>
</dbReference>
<comment type="function">
    <text evidence="8">Involved in the biosynthesis of p-aminobenzoate (PABA), a precursor of tetrahydrofolate. Converts 4-amino-4-deoxychorismate into 4-aminobenzoate (PABA) and pyruvate.</text>
</comment>
<dbReference type="PATRIC" id="fig|448.7.peg.1177"/>
<dbReference type="InterPro" id="IPR043131">
    <property type="entry name" value="BCAT-like_N"/>
</dbReference>
<accession>A0A0W0TRQ6</accession>
<dbReference type="GO" id="GO:0008652">
    <property type="term" value="P:amino acid biosynthetic process"/>
    <property type="evidence" value="ECO:0007669"/>
    <property type="project" value="UniProtKB-ARBA"/>
</dbReference>
<dbReference type="GO" id="GO:0008696">
    <property type="term" value="F:4-amino-4-deoxychorismate lyase activity"/>
    <property type="evidence" value="ECO:0007669"/>
    <property type="project" value="UniProtKB-EC"/>
</dbReference>
<evidence type="ECO:0000256" key="5">
    <source>
        <dbReference type="ARBA" id="ARBA00035633"/>
    </source>
</evidence>
<dbReference type="InterPro" id="IPR018300">
    <property type="entry name" value="Aminotrans_IV_CS"/>
</dbReference>
<dbReference type="PROSITE" id="PS00770">
    <property type="entry name" value="AA_TRANSFER_CLASS_4"/>
    <property type="match status" value="1"/>
</dbReference>
<evidence type="ECO:0000256" key="6">
    <source>
        <dbReference type="ARBA" id="ARBA00035676"/>
    </source>
</evidence>
<dbReference type="GO" id="GO:0005829">
    <property type="term" value="C:cytosol"/>
    <property type="evidence" value="ECO:0007669"/>
    <property type="project" value="TreeGrafter"/>
</dbReference>
<comment type="pathway">
    <text evidence="5">Cofactor biosynthesis; tetrahydrofolate biosynthesis; 4-aminobenzoate from chorismate: step 2/2.</text>
</comment>
<dbReference type="SUPFAM" id="SSF56752">
    <property type="entry name" value="D-aminoacid aminotransferase-like PLP-dependent enzymes"/>
    <property type="match status" value="1"/>
</dbReference>
<proteinExistence type="inferred from homology"/>